<dbReference type="OrthoDB" id="5244233at2"/>
<dbReference type="GO" id="GO:0005886">
    <property type="term" value="C:plasma membrane"/>
    <property type="evidence" value="ECO:0007669"/>
    <property type="project" value="UniProtKB-SubCell"/>
</dbReference>
<feature type="domain" description="RDD" evidence="8">
    <location>
        <begin position="148"/>
        <end position="313"/>
    </location>
</feature>
<evidence type="ECO:0000313" key="11">
    <source>
        <dbReference type="Proteomes" id="UP000265962"/>
    </source>
</evidence>
<reference evidence="11" key="1">
    <citation type="submission" date="2018-02" db="EMBL/GenBank/DDBJ databases">
        <authorList>
            <person name="Hornung B."/>
        </authorList>
    </citation>
    <scope>NUCLEOTIDE SEQUENCE [LARGE SCALE GENOMIC DNA]</scope>
</reference>
<feature type="transmembrane region" description="Helical" evidence="7">
    <location>
        <begin position="154"/>
        <end position="176"/>
    </location>
</feature>
<gene>
    <name evidence="10" type="ORF">PROPJV5_1935</name>
</gene>
<feature type="transmembrane region" description="Helical" evidence="7">
    <location>
        <begin position="215"/>
        <end position="236"/>
    </location>
</feature>
<keyword evidence="2" id="KW-1003">Cell membrane</keyword>
<dbReference type="EMBL" id="OMOH01000007">
    <property type="protein sequence ID" value="SPF68961.1"/>
    <property type="molecule type" value="Genomic_DNA"/>
</dbReference>
<evidence type="ECO:0000256" key="3">
    <source>
        <dbReference type="ARBA" id="ARBA00022692"/>
    </source>
</evidence>
<evidence type="ECO:0000256" key="5">
    <source>
        <dbReference type="ARBA" id="ARBA00023136"/>
    </source>
</evidence>
<feature type="region of interest" description="Disordered" evidence="6">
    <location>
        <begin position="1"/>
        <end position="111"/>
    </location>
</feature>
<evidence type="ECO:0000256" key="7">
    <source>
        <dbReference type="SAM" id="Phobius"/>
    </source>
</evidence>
<dbReference type="InterPro" id="IPR010432">
    <property type="entry name" value="RDD"/>
</dbReference>
<dbReference type="AlphaFoldDB" id="A0A375I2B7"/>
<name>A0A375I2B7_9ACTN</name>
<evidence type="ECO:0000256" key="1">
    <source>
        <dbReference type="ARBA" id="ARBA00004651"/>
    </source>
</evidence>
<keyword evidence="11" id="KW-1185">Reference proteome</keyword>
<dbReference type="PANTHER" id="PTHR36115">
    <property type="entry name" value="PROLINE-RICH ANTIGEN HOMOLOG-RELATED"/>
    <property type="match status" value="1"/>
</dbReference>
<dbReference type="Pfam" id="PF10708">
    <property type="entry name" value="DUF2510"/>
    <property type="match status" value="1"/>
</dbReference>
<evidence type="ECO:0000313" key="10">
    <source>
        <dbReference type="EMBL" id="SPF68961.1"/>
    </source>
</evidence>
<keyword evidence="5 7" id="KW-0472">Membrane</keyword>
<feature type="compositionally biased region" description="Low complexity" evidence="6">
    <location>
        <begin position="64"/>
        <end position="111"/>
    </location>
</feature>
<evidence type="ECO:0000259" key="8">
    <source>
        <dbReference type="Pfam" id="PF06271"/>
    </source>
</evidence>
<dbReference type="Proteomes" id="UP000265962">
    <property type="component" value="Unassembled WGS sequence"/>
</dbReference>
<accession>A0A375I2B7</accession>
<dbReference type="InterPro" id="IPR051791">
    <property type="entry name" value="Pra-immunoreactive"/>
</dbReference>
<evidence type="ECO:0000256" key="4">
    <source>
        <dbReference type="ARBA" id="ARBA00022989"/>
    </source>
</evidence>
<evidence type="ECO:0000256" key="2">
    <source>
        <dbReference type="ARBA" id="ARBA00022475"/>
    </source>
</evidence>
<evidence type="ECO:0000259" key="9">
    <source>
        <dbReference type="Pfam" id="PF10708"/>
    </source>
</evidence>
<dbReference type="InterPro" id="IPR018929">
    <property type="entry name" value="DUF2510"/>
</dbReference>
<feature type="transmembrane region" description="Helical" evidence="7">
    <location>
        <begin position="282"/>
        <end position="303"/>
    </location>
</feature>
<dbReference type="RefSeq" id="WP_119716089.1">
    <property type="nucleotide sequence ID" value="NZ_OMOH01000007.1"/>
</dbReference>
<dbReference type="Pfam" id="PF06271">
    <property type="entry name" value="RDD"/>
    <property type="match status" value="1"/>
</dbReference>
<organism evidence="10 11">
    <name type="scientific">Propionibacterium ruminifibrarum</name>
    <dbReference type="NCBI Taxonomy" id="1962131"/>
    <lineage>
        <taxon>Bacteria</taxon>
        <taxon>Bacillati</taxon>
        <taxon>Actinomycetota</taxon>
        <taxon>Actinomycetes</taxon>
        <taxon>Propionibacteriales</taxon>
        <taxon>Propionibacteriaceae</taxon>
        <taxon>Propionibacterium</taxon>
    </lineage>
</organism>
<proteinExistence type="predicted"/>
<comment type="subcellular location">
    <subcellularLocation>
        <location evidence="1">Cell membrane</location>
        <topology evidence="1">Multi-pass membrane protein</topology>
    </subcellularLocation>
</comment>
<evidence type="ECO:0000256" key="6">
    <source>
        <dbReference type="SAM" id="MobiDB-lite"/>
    </source>
</evidence>
<sequence>MSEDSRNDQNQGSGYGHDLQAGQQDGRPAQQLPPAGWYSDPHPQGIGQRYWDGARWTHSTRPDPATAAGVAGPAEAAPTAPVQQAQPQPGYPQGRPGQVQPQPGYPQAQPDYGQGGYPYVGGYQQPWRTEAGFAYPSGPVTADGVRLGGWGARFVAWIIDGILLVVIQTIVLQLFFRDIVTAMMQWQQDVISAFNNGSTDVPSPLDPVYGVTTQWYVFQVVVLIIGFVYFLLLTHYRGATLGQQALGLRVVPVDRGRVPAGLPWGPSLIRIGVLWVGRVIGLLPVIGFLGNLVQLADVIYGLANKKRQTLHCRFSGTQVISTRP</sequence>
<keyword evidence="3 7" id="KW-0812">Transmembrane</keyword>
<keyword evidence="4 7" id="KW-1133">Transmembrane helix</keyword>
<feature type="domain" description="DUF2510" evidence="9">
    <location>
        <begin position="35"/>
        <end position="68"/>
    </location>
</feature>
<protein>
    <submittedName>
        <fullName evidence="10">RDD family</fullName>
    </submittedName>
</protein>